<evidence type="ECO:0000313" key="3">
    <source>
        <dbReference type="Proteomes" id="UP000431092"/>
    </source>
</evidence>
<dbReference type="GO" id="GO:0005829">
    <property type="term" value="C:cytosol"/>
    <property type="evidence" value="ECO:0007669"/>
    <property type="project" value="TreeGrafter"/>
</dbReference>
<dbReference type="InterPro" id="IPR043131">
    <property type="entry name" value="BCAT-like_N"/>
</dbReference>
<dbReference type="EC" id="4.1.3.38" evidence="2"/>
<dbReference type="InterPro" id="IPR043132">
    <property type="entry name" value="BCAT-like_C"/>
</dbReference>
<comment type="caution">
    <text evidence="2">The sequence shown here is derived from an EMBL/GenBank/DDBJ whole genome shotgun (WGS) entry which is preliminary data.</text>
</comment>
<dbReference type="Proteomes" id="UP000431092">
    <property type="component" value="Unassembled WGS sequence"/>
</dbReference>
<dbReference type="InterPro" id="IPR001544">
    <property type="entry name" value="Aminotrans_IV"/>
</dbReference>
<dbReference type="EMBL" id="WLVL01000004">
    <property type="protein sequence ID" value="MTB70634.1"/>
    <property type="molecule type" value="Genomic_DNA"/>
</dbReference>
<reference evidence="2 3" key="1">
    <citation type="submission" date="2019-11" db="EMBL/GenBank/DDBJ databases">
        <title>Whole genome sequencing identifies a novel species of the genus Arsenicicoccus isolated from human blood.</title>
        <authorList>
            <person name="Jeong J.H."/>
            <person name="Kweon O.J."/>
            <person name="Kim H.R."/>
            <person name="Kim T.-H."/>
            <person name="Ha S.-M."/>
            <person name="Lee M.-K."/>
        </authorList>
    </citation>
    <scope>NUCLEOTIDE SEQUENCE [LARGE SCALE GENOMIC DNA]</scope>
    <source>
        <strain evidence="2 3">MKL-02</strain>
    </source>
</reference>
<dbReference type="GO" id="GO:0008696">
    <property type="term" value="F:4-amino-4-deoxychorismate lyase activity"/>
    <property type="evidence" value="ECO:0007669"/>
    <property type="project" value="UniProtKB-EC"/>
</dbReference>
<organism evidence="2 3">
    <name type="scientific">Arsenicicoccus cauae</name>
    <dbReference type="NCBI Taxonomy" id="2663847"/>
    <lineage>
        <taxon>Bacteria</taxon>
        <taxon>Bacillati</taxon>
        <taxon>Actinomycetota</taxon>
        <taxon>Actinomycetes</taxon>
        <taxon>Micrococcales</taxon>
        <taxon>Intrasporangiaceae</taxon>
        <taxon>Arsenicicoccus</taxon>
    </lineage>
</organism>
<name>A0A6I3I391_9MICO</name>
<keyword evidence="3" id="KW-1185">Reference proteome</keyword>
<dbReference type="Pfam" id="PF01063">
    <property type="entry name" value="Aminotran_4"/>
    <property type="match status" value="1"/>
</dbReference>
<gene>
    <name evidence="2" type="ORF">GGG17_01310</name>
</gene>
<evidence type="ECO:0000256" key="1">
    <source>
        <dbReference type="ARBA" id="ARBA00009320"/>
    </source>
</evidence>
<evidence type="ECO:0000313" key="2">
    <source>
        <dbReference type="EMBL" id="MTB70634.1"/>
    </source>
</evidence>
<dbReference type="PANTHER" id="PTHR42743">
    <property type="entry name" value="AMINO-ACID AMINOTRANSFERASE"/>
    <property type="match status" value="1"/>
</dbReference>
<comment type="similarity">
    <text evidence="1">Belongs to the class-IV pyridoxal-phosphate-dependent aminotransferase family.</text>
</comment>
<protein>
    <submittedName>
        <fullName evidence="2">Aminodeoxychorismate lyase</fullName>
        <ecNumber evidence="2">4.1.3.38</ecNumber>
    </submittedName>
</protein>
<dbReference type="SUPFAM" id="SSF56752">
    <property type="entry name" value="D-aminoacid aminotransferase-like PLP-dependent enzymes"/>
    <property type="match status" value="1"/>
</dbReference>
<dbReference type="Gene3D" id="3.30.470.10">
    <property type="match status" value="1"/>
</dbReference>
<dbReference type="RefSeq" id="WP_154592002.1">
    <property type="nucleotide sequence ID" value="NZ_WLVL01000004.1"/>
</dbReference>
<proteinExistence type="inferred from homology"/>
<dbReference type="PANTHER" id="PTHR42743:SF11">
    <property type="entry name" value="AMINODEOXYCHORISMATE LYASE"/>
    <property type="match status" value="1"/>
</dbReference>
<dbReference type="NCBIfam" id="NF005888">
    <property type="entry name" value="PRK07849.1-3"/>
    <property type="match status" value="1"/>
</dbReference>
<dbReference type="Gene3D" id="3.20.10.10">
    <property type="entry name" value="D-amino Acid Aminotransferase, subunit A, domain 2"/>
    <property type="match status" value="1"/>
</dbReference>
<dbReference type="InterPro" id="IPR050571">
    <property type="entry name" value="Class-IV_PLP-Dep_Aminotrnsfr"/>
</dbReference>
<keyword evidence="2" id="KW-0456">Lyase</keyword>
<dbReference type="AlphaFoldDB" id="A0A6I3I391"/>
<dbReference type="GO" id="GO:0046394">
    <property type="term" value="P:carboxylic acid biosynthetic process"/>
    <property type="evidence" value="ECO:0007669"/>
    <property type="project" value="UniProtKB-ARBA"/>
</dbReference>
<accession>A0A6I3I391</accession>
<sequence>MAERVQQVVAVMGRGVVDTGAPVATGDDLGLTRGDGCFDATLVAWDGEGWLVHDLDEHLERLRRSADALGIPLADDDAWIELVGDALQVWQGADEAALKMVLTRGDEHGDGTPLAFLTLTAVDAGMQAQRDGIRVVTLSRGYASDAFEGAPWLLGGVKLLSYAVHVAAKREASARGAEDVIFTSSDGCLLEAPTSAVVWLRDGVVATTPTGATGILDSISARKILGGAAEHGWRAERRLVTPDELAEADAAWLVSSVRGVAPITELDGRALRTDPEATRIVRALNGF</sequence>
<dbReference type="InterPro" id="IPR036038">
    <property type="entry name" value="Aminotransferase-like"/>
</dbReference>